<dbReference type="Pfam" id="PF11790">
    <property type="entry name" value="Glyco_hydro_cc"/>
    <property type="match status" value="1"/>
</dbReference>
<feature type="signal peptide" evidence="2">
    <location>
        <begin position="1"/>
        <end position="18"/>
    </location>
</feature>
<dbReference type="InterPro" id="IPR017853">
    <property type="entry name" value="GH"/>
</dbReference>
<feature type="compositionally biased region" description="Low complexity" evidence="1">
    <location>
        <begin position="161"/>
        <end position="181"/>
    </location>
</feature>
<protein>
    <recommendedName>
        <fullName evidence="3">Asl1-like glycosyl hydrolase catalytic domain-containing protein</fullName>
    </recommendedName>
</protein>
<evidence type="ECO:0000256" key="1">
    <source>
        <dbReference type="SAM" id="MobiDB-lite"/>
    </source>
</evidence>
<dbReference type="PANTHER" id="PTHR34154:SF10">
    <property type="entry name" value="ASL1-LIKE GLYCOSYL HYDROLASE CATALYTIC DOMAIN-CONTAINING PROTEIN"/>
    <property type="match status" value="1"/>
</dbReference>
<dbReference type="InterPro" id="IPR024655">
    <property type="entry name" value="Asl1_glyco_hydro_catalytic"/>
</dbReference>
<evidence type="ECO:0000313" key="5">
    <source>
        <dbReference type="Proteomes" id="UP001590950"/>
    </source>
</evidence>
<feature type="region of interest" description="Disordered" evidence="1">
    <location>
        <begin position="161"/>
        <end position="194"/>
    </location>
</feature>
<evidence type="ECO:0000256" key="2">
    <source>
        <dbReference type="SAM" id="SignalP"/>
    </source>
</evidence>
<feature type="domain" description="Asl1-like glycosyl hydrolase catalytic" evidence="3">
    <location>
        <begin position="190"/>
        <end position="428"/>
    </location>
</feature>
<name>A0ABR4AJF0_9LECA</name>
<dbReference type="Proteomes" id="UP001590950">
    <property type="component" value="Unassembled WGS sequence"/>
</dbReference>
<organism evidence="4 5">
    <name type="scientific">Stereocaulon virgatum</name>
    <dbReference type="NCBI Taxonomy" id="373712"/>
    <lineage>
        <taxon>Eukaryota</taxon>
        <taxon>Fungi</taxon>
        <taxon>Dikarya</taxon>
        <taxon>Ascomycota</taxon>
        <taxon>Pezizomycotina</taxon>
        <taxon>Lecanoromycetes</taxon>
        <taxon>OSLEUM clade</taxon>
        <taxon>Lecanoromycetidae</taxon>
        <taxon>Lecanorales</taxon>
        <taxon>Lecanorineae</taxon>
        <taxon>Stereocaulaceae</taxon>
        <taxon>Stereocaulon</taxon>
    </lineage>
</organism>
<comment type="caution">
    <text evidence="4">The sequence shown here is derived from an EMBL/GenBank/DDBJ whole genome shotgun (WGS) entry which is preliminary data.</text>
</comment>
<dbReference type="Gene3D" id="3.20.20.80">
    <property type="entry name" value="Glycosidases"/>
    <property type="match status" value="1"/>
</dbReference>
<evidence type="ECO:0000259" key="3">
    <source>
        <dbReference type="Pfam" id="PF11790"/>
    </source>
</evidence>
<gene>
    <name evidence="4" type="ORF">N7G274_002766</name>
</gene>
<dbReference type="PANTHER" id="PTHR34154">
    <property type="entry name" value="ALKALI-SENSITIVE LINKAGE PROTEIN 1"/>
    <property type="match status" value="1"/>
</dbReference>
<sequence length="431" mass="44496">MLFPSLLLAACLLDVAAAIPAVTVITTSTKSTVTSCSCTSKSTSQNGHVTTYFITGSASCTRKAIRPTCKTATNTVQRLITSSITSTTMASPTSSKSASTNPSTNPTKSAIPSSTSSSVSLSISSTSSSMLSSSSTSFPTSPTISSSISSSSSLQTSASISTDSISSGTTSSSTSTSALATPVKNSGKRGLSYNDPNLTQPFSLSGQSSKVSWAYNWYSLPYTNGQTHSGYNPALSFVPMLWSSATDLTSVWASNVATAKANYGTTAVLAFNEPDGCSGQSCMSVASAVSAYQTYINPLKGSVLLGAPAVTNGIGTLIGLDYLKTFIKNCTGCQIDFVPIHWYGDASQITDFENYVAAAYAAGGNRPLWVTEFGTTSGTAAATQTFLRSVQAWMDGSGMVAKYAWFMDQPGNLINANGVGMSPLGAMYNSG</sequence>
<feature type="region of interest" description="Disordered" evidence="1">
    <location>
        <begin position="85"/>
        <end position="117"/>
    </location>
</feature>
<keyword evidence="5" id="KW-1185">Reference proteome</keyword>
<accession>A0ABR4AJF0</accession>
<keyword evidence="2" id="KW-0732">Signal</keyword>
<evidence type="ECO:0000313" key="4">
    <source>
        <dbReference type="EMBL" id="KAL2044991.1"/>
    </source>
</evidence>
<dbReference type="InterPro" id="IPR053183">
    <property type="entry name" value="ASL1"/>
</dbReference>
<proteinExistence type="predicted"/>
<dbReference type="EMBL" id="JBEFKJ010000008">
    <property type="protein sequence ID" value="KAL2044991.1"/>
    <property type="molecule type" value="Genomic_DNA"/>
</dbReference>
<dbReference type="SUPFAM" id="SSF51445">
    <property type="entry name" value="(Trans)glycosidases"/>
    <property type="match status" value="1"/>
</dbReference>
<reference evidence="4 5" key="1">
    <citation type="submission" date="2024-09" db="EMBL/GenBank/DDBJ databases">
        <title>Rethinking Asexuality: The Enigmatic Case of Functional Sexual Genes in Lepraria (Stereocaulaceae).</title>
        <authorList>
            <person name="Doellman M."/>
            <person name="Sun Y."/>
            <person name="Barcenas-Pena A."/>
            <person name="Lumbsch H.T."/>
            <person name="Grewe F."/>
        </authorList>
    </citation>
    <scope>NUCLEOTIDE SEQUENCE [LARGE SCALE GENOMIC DNA]</scope>
    <source>
        <strain evidence="4 5">Mercado 3170</strain>
    </source>
</reference>
<feature type="chain" id="PRO_5046147892" description="Asl1-like glycosyl hydrolase catalytic domain-containing protein" evidence="2">
    <location>
        <begin position="19"/>
        <end position="431"/>
    </location>
</feature>